<feature type="domain" description="Toxin CdiA-like helical" evidence="2">
    <location>
        <begin position="1"/>
        <end position="31"/>
    </location>
</feature>
<name>A0A2S0PFV5_9NEIS</name>
<dbReference type="InterPro" id="IPR028903">
    <property type="entry name" value="Tox-REase-7_dom"/>
</dbReference>
<dbReference type="InterPro" id="IPR048745">
    <property type="entry name" value="CdiA_helical"/>
</dbReference>
<evidence type="ECO:0000259" key="2">
    <source>
        <dbReference type="Pfam" id="PF21483"/>
    </source>
</evidence>
<evidence type="ECO:0000259" key="1">
    <source>
        <dbReference type="Pfam" id="PF15649"/>
    </source>
</evidence>
<dbReference type="KEGG" id="maer:DAI18_18760"/>
<proteinExistence type="predicted"/>
<dbReference type="Proteomes" id="UP000244173">
    <property type="component" value="Chromosome"/>
</dbReference>
<dbReference type="Pfam" id="PF15649">
    <property type="entry name" value="Tox-REase-7"/>
    <property type="match status" value="1"/>
</dbReference>
<dbReference type="OrthoDB" id="5666689at2"/>
<reference evidence="3 4" key="1">
    <citation type="submission" date="2018-04" db="EMBL/GenBank/DDBJ databases">
        <title>Denitrifier Microvirgula.</title>
        <authorList>
            <person name="Anderson E."/>
            <person name="Jang J."/>
            <person name="Ishii S."/>
        </authorList>
    </citation>
    <scope>NUCLEOTIDE SEQUENCE [LARGE SCALE GENOMIC DNA]</scope>
    <source>
        <strain evidence="3 4">BE2.4</strain>
    </source>
</reference>
<sequence>MSFVAFVGDPENQLALASLGNAGKELVKLARSALEGVARKGTSAPLGHALARSPPGINSGGGLGNDAGRAVVPKSAGVVNEIPQITLNRQSGIEFERQVIEALGHVGARKNTTLLTARLPNGAQATTIPDLWGKNVGGMLEVKNVQRLSMSNQLRTQIQIARDTGQPLNIVVSPRTINVSMKIIRKVRRTGGDVYRYNPKTGDLTKF</sequence>
<gene>
    <name evidence="3" type="ORF">DAI18_18760</name>
</gene>
<dbReference type="Pfam" id="PF21483">
    <property type="entry name" value="CdiA_helical"/>
    <property type="match status" value="1"/>
</dbReference>
<dbReference type="AlphaFoldDB" id="A0A2S0PFV5"/>
<keyword evidence="4" id="KW-1185">Reference proteome</keyword>
<organism evidence="3 4">
    <name type="scientific">Microvirgula aerodenitrificans</name>
    <dbReference type="NCBI Taxonomy" id="57480"/>
    <lineage>
        <taxon>Bacteria</taxon>
        <taxon>Pseudomonadati</taxon>
        <taxon>Pseudomonadota</taxon>
        <taxon>Betaproteobacteria</taxon>
        <taxon>Neisseriales</taxon>
        <taxon>Aquaspirillaceae</taxon>
        <taxon>Microvirgula</taxon>
    </lineage>
</organism>
<dbReference type="Gene3D" id="6.10.140.1810">
    <property type="match status" value="1"/>
</dbReference>
<protein>
    <submittedName>
        <fullName evidence="3">Uncharacterized protein</fullName>
    </submittedName>
</protein>
<accession>A0A2S0PFV5</accession>
<evidence type="ECO:0000313" key="3">
    <source>
        <dbReference type="EMBL" id="AVY96183.1"/>
    </source>
</evidence>
<dbReference type="EMBL" id="CP028519">
    <property type="protein sequence ID" value="AVY96183.1"/>
    <property type="molecule type" value="Genomic_DNA"/>
</dbReference>
<feature type="domain" description="Tox-REase-7" evidence="1">
    <location>
        <begin position="92"/>
        <end position="177"/>
    </location>
</feature>
<evidence type="ECO:0000313" key="4">
    <source>
        <dbReference type="Proteomes" id="UP000244173"/>
    </source>
</evidence>